<dbReference type="EMBL" id="PFFQ01000058">
    <property type="protein sequence ID" value="PIW14664.1"/>
    <property type="molecule type" value="Genomic_DNA"/>
</dbReference>
<dbReference type="Proteomes" id="UP000231019">
    <property type="component" value="Unassembled WGS sequence"/>
</dbReference>
<sequence length="158" mass="18596">MRINIPLGIRSIGWAILWIIMFPEFSERDIWGDEPAHIASLLMQYFVSGIMLELCYRWLAWGNWYQSNQTAAVVIPECPEHPWISVIDKHPKSDETVEVFCADGNERSGKGIERNDGYNGIVLELSKEDAMKYKNMFWKIRPTHWRSIKQEHIKDDNW</sequence>
<accession>A0A2M7FZ89</accession>
<keyword evidence="1" id="KW-0812">Transmembrane</keyword>
<gene>
    <name evidence="2" type="ORF">COW36_20650</name>
</gene>
<evidence type="ECO:0000313" key="3">
    <source>
        <dbReference type="Proteomes" id="UP000231019"/>
    </source>
</evidence>
<comment type="caution">
    <text evidence="2">The sequence shown here is derived from an EMBL/GenBank/DDBJ whole genome shotgun (WGS) entry which is preliminary data.</text>
</comment>
<keyword evidence="1" id="KW-0472">Membrane</keyword>
<keyword evidence="1" id="KW-1133">Transmembrane helix</keyword>
<protein>
    <submittedName>
        <fullName evidence="2">Uncharacterized protein</fullName>
    </submittedName>
</protein>
<dbReference type="AlphaFoldDB" id="A0A2M7FZ89"/>
<name>A0A2M7FZ89_9BACT</name>
<reference evidence="2 3" key="1">
    <citation type="submission" date="2017-09" db="EMBL/GenBank/DDBJ databases">
        <title>Depth-based differentiation of microbial function through sediment-hosted aquifers and enrichment of novel symbionts in the deep terrestrial subsurface.</title>
        <authorList>
            <person name="Probst A.J."/>
            <person name="Ladd B."/>
            <person name="Jarett J.K."/>
            <person name="Geller-Mcgrath D.E."/>
            <person name="Sieber C.M."/>
            <person name="Emerson J.B."/>
            <person name="Anantharaman K."/>
            <person name="Thomas B.C."/>
            <person name="Malmstrom R."/>
            <person name="Stieglmeier M."/>
            <person name="Klingl A."/>
            <person name="Woyke T."/>
            <person name="Ryan C.M."/>
            <person name="Banfield J.F."/>
        </authorList>
    </citation>
    <scope>NUCLEOTIDE SEQUENCE [LARGE SCALE GENOMIC DNA]</scope>
    <source>
        <strain evidence="2">CG17_big_fil_post_rev_8_21_14_2_50_48_46</strain>
    </source>
</reference>
<evidence type="ECO:0000313" key="2">
    <source>
        <dbReference type="EMBL" id="PIW14664.1"/>
    </source>
</evidence>
<proteinExistence type="predicted"/>
<organism evidence="2 3">
    <name type="scientific">bacterium (Candidatus Blackallbacteria) CG17_big_fil_post_rev_8_21_14_2_50_48_46</name>
    <dbReference type="NCBI Taxonomy" id="2014261"/>
    <lineage>
        <taxon>Bacteria</taxon>
        <taxon>Candidatus Blackallbacteria</taxon>
    </lineage>
</organism>
<feature type="transmembrane region" description="Helical" evidence="1">
    <location>
        <begin position="38"/>
        <end position="59"/>
    </location>
</feature>
<feature type="transmembrane region" description="Helical" evidence="1">
    <location>
        <begin position="7"/>
        <end position="26"/>
    </location>
</feature>
<evidence type="ECO:0000256" key="1">
    <source>
        <dbReference type="SAM" id="Phobius"/>
    </source>
</evidence>